<keyword evidence="3" id="KW-1185">Reference proteome</keyword>
<sequence length="79" mass="9548">MNELKYAAKLHAPDIEPRIRHPRIFEVFDGLKEGEFMELTNDHDPKPLHYQFMMEREDTFTWEYVEEGPTLWRVVIGKK</sequence>
<comment type="caution">
    <text evidence="2">The sequence shown here is derived from an EMBL/GenBank/DDBJ whole genome shotgun (WGS) entry which is preliminary data.</text>
</comment>
<dbReference type="EMBL" id="WOCA01000024">
    <property type="protein sequence ID" value="MUK90593.1"/>
    <property type="molecule type" value="Genomic_DNA"/>
</dbReference>
<dbReference type="InterPro" id="IPR018720">
    <property type="entry name" value="DUF2249"/>
</dbReference>
<name>A0A6N8FMN5_9BACI</name>
<dbReference type="Proteomes" id="UP000469125">
    <property type="component" value="Unassembled WGS sequence"/>
</dbReference>
<gene>
    <name evidence="2" type="ORF">GMD78_19740</name>
</gene>
<evidence type="ECO:0000259" key="1">
    <source>
        <dbReference type="Pfam" id="PF10006"/>
    </source>
</evidence>
<organism evidence="2 3">
    <name type="scientific">Ornithinibacillus caprae</name>
    <dbReference type="NCBI Taxonomy" id="2678566"/>
    <lineage>
        <taxon>Bacteria</taxon>
        <taxon>Bacillati</taxon>
        <taxon>Bacillota</taxon>
        <taxon>Bacilli</taxon>
        <taxon>Bacillales</taxon>
        <taxon>Bacillaceae</taxon>
        <taxon>Ornithinibacillus</taxon>
    </lineage>
</organism>
<dbReference type="AlphaFoldDB" id="A0A6N8FMN5"/>
<evidence type="ECO:0000313" key="3">
    <source>
        <dbReference type="Proteomes" id="UP000469125"/>
    </source>
</evidence>
<accession>A0A6N8FMN5</accession>
<protein>
    <submittedName>
        <fullName evidence="2">DUF2249 domain-containing protein</fullName>
    </submittedName>
</protein>
<proteinExistence type="predicted"/>
<dbReference type="Pfam" id="PF10006">
    <property type="entry name" value="DUF2249"/>
    <property type="match status" value="1"/>
</dbReference>
<evidence type="ECO:0000313" key="2">
    <source>
        <dbReference type="EMBL" id="MUK90593.1"/>
    </source>
</evidence>
<feature type="domain" description="DUF2249" evidence="1">
    <location>
        <begin position="13"/>
        <end position="78"/>
    </location>
</feature>
<dbReference type="RefSeq" id="WP_155671531.1">
    <property type="nucleotide sequence ID" value="NZ_WOCA01000024.1"/>
</dbReference>
<reference evidence="2 3" key="1">
    <citation type="submission" date="2019-11" db="EMBL/GenBank/DDBJ databases">
        <authorList>
            <person name="Li X."/>
        </authorList>
    </citation>
    <scope>NUCLEOTIDE SEQUENCE [LARGE SCALE GENOMIC DNA]</scope>
    <source>
        <strain evidence="2 3">L9</strain>
    </source>
</reference>